<dbReference type="Gene3D" id="3.30.230.20">
    <property type="entry name" value="lpxc deacetylase, domain 1"/>
    <property type="match status" value="1"/>
</dbReference>
<evidence type="ECO:0000256" key="2">
    <source>
        <dbReference type="ARBA" id="ARBA00002923"/>
    </source>
</evidence>
<dbReference type="PANTHER" id="PTHR33694:SF1">
    <property type="entry name" value="UDP-3-O-ACYL-N-ACETYLGLUCOSAMINE DEACETYLASE 1, MITOCHONDRIAL-RELATED"/>
    <property type="match status" value="1"/>
</dbReference>
<evidence type="ECO:0000256" key="1">
    <source>
        <dbReference type="ARBA" id="ARBA00001947"/>
    </source>
</evidence>
<dbReference type="GO" id="GO:0016020">
    <property type="term" value="C:membrane"/>
    <property type="evidence" value="ECO:0007669"/>
    <property type="project" value="GOC"/>
</dbReference>
<feature type="binding site" evidence="12">
    <location>
        <position position="236"/>
    </location>
    <ligand>
        <name>Zn(2+)</name>
        <dbReference type="ChEBI" id="CHEBI:29105"/>
    </ligand>
</feature>
<evidence type="ECO:0000256" key="10">
    <source>
        <dbReference type="ARBA" id="ARBA00023098"/>
    </source>
</evidence>
<dbReference type="InterPro" id="IPR004463">
    <property type="entry name" value="UDP-acyl_GlcNac_deAcase"/>
</dbReference>
<comment type="cofactor">
    <cofactor evidence="1 12">
        <name>Zn(2+)</name>
        <dbReference type="ChEBI" id="CHEBI:29105"/>
    </cofactor>
</comment>
<dbReference type="GO" id="GO:0046872">
    <property type="term" value="F:metal ion binding"/>
    <property type="evidence" value="ECO:0007669"/>
    <property type="project" value="UniProtKB-KW"/>
</dbReference>
<dbReference type="Gene3D" id="3.30.1700.10">
    <property type="entry name" value="lpxc deacetylase, domain 2"/>
    <property type="match status" value="1"/>
</dbReference>
<feature type="active site" description="Proton donor" evidence="12">
    <location>
        <position position="263"/>
    </location>
</feature>
<dbReference type="Proteomes" id="UP000528322">
    <property type="component" value="Unassembled WGS sequence"/>
</dbReference>
<dbReference type="HAMAP" id="MF_00388">
    <property type="entry name" value="LpxC"/>
    <property type="match status" value="1"/>
</dbReference>
<dbReference type="PANTHER" id="PTHR33694">
    <property type="entry name" value="UDP-3-O-ACYL-N-ACETYLGLUCOSAMINE DEACETYLASE 1, MITOCHONDRIAL-RELATED"/>
    <property type="match status" value="1"/>
</dbReference>
<evidence type="ECO:0000256" key="9">
    <source>
        <dbReference type="ARBA" id="ARBA00022833"/>
    </source>
</evidence>
<evidence type="ECO:0000256" key="4">
    <source>
        <dbReference type="ARBA" id="ARBA00012745"/>
    </source>
</evidence>
<dbReference type="GO" id="GO:0103117">
    <property type="term" value="F:UDP-3-O-acyl-N-acetylglucosamine deacetylase activity"/>
    <property type="evidence" value="ECO:0007669"/>
    <property type="project" value="UniProtKB-UniRule"/>
</dbReference>
<evidence type="ECO:0000313" key="14">
    <source>
        <dbReference type="Proteomes" id="UP000528322"/>
    </source>
</evidence>
<dbReference type="AlphaFoldDB" id="A0A7W7Y484"/>
<keyword evidence="10 12" id="KW-0443">Lipid metabolism</keyword>
<evidence type="ECO:0000313" key="13">
    <source>
        <dbReference type="EMBL" id="MBB5021793.1"/>
    </source>
</evidence>
<dbReference type="NCBIfam" id="TIGR00325">
    <property type="entry name" value="lpxC"/>
    <property type="match status" value="1"/>
</dbReference>
<dbReference type="RefSeq" id="WP_183731138.1">
    <property type="nucleotide sequence ID" value="NZ_JACHID010000005.1"/>
</dbReference>
<feature type="binding site" evidence="12">
    <location>
        <position position="240"/>
    </location>
    <ligand>
        <name>Zn(2+)</name>
        <dbReference type="ChEBI" id="CHEBI:29105"/>
    </ligand>
</feature>
<evidence type="ECO:0000256" key="6">
    <source>
        <dbReference type="ARBA" id="ARBA00022556"/>
    </source>
</evidence>
<comment type="pathway">
    <text evidence="3 12">Glycolipid biosynthesis; lipid IV(A) biosynthesis; lipid IV(A) from (3R)-3-hydroxytetradecanoyl-[acyl-carrier-protein] and UDP-N-acetyl-alpha-D-glucosamine: step 2/6.</text>
</comment>
<feature type="binding site" evidence="12">
    <location>
        <position position="79"/>
    </location>
    <ligand>
        <name>Zn(2+)</name>
        <dbReference type="ChEBI" id="CHEBI:29105"/>
    </ligand>
</feature>
<evidence type="ECO:0000256" key="11">
    <source>
        <dbReference type="ARBA" id="ARBA00024535"/>
    </source>
</evidence>
<dbReference type="SUPFAM" id="SSF54211">
    <property type="entry name" value="Ribosomal protein S5 domain 2-like"/>
    <property type="match status" value="2"/>
</dbReference>
<organism evidence="13 14">
    <name type="scientific">Desulfurispira natronophila</name>
    <dbReference type="NCBI Taxonomy" id="682562"/>
    <lineage>
        <taxon>Bacteria</taxon>
        <taxon>Pseudomonadati</taxon>
        <taxon>Chrysiogenota</taxon>
        <taxon>Chrysiogenia</taxon>
        <taxon>Chrysiogenales</taxon>
        <taxon>Chrysiogenaceae</taxon>
        <taxon>Desulfurispira</taxon>
    </lineage>
</organism>
<comment type="similarity">
    <text evidence="12">Belongs to the LpxC family.</text>
</comment>
<gene>
    <name evidence="12" type="primary">lpxC</name>
    <name evidence="13" type="ORF">HNR37_001106</name>
</gene>
<keyword evidence="5 12" id="KW-0444">Lipid biosynthesis</keyword>
<reference evidence="13 14" key="1">
    <citation type="submission" date="2020-08" db="EMBL/GenBank/DDBJ databases">
        <title>Genomic Encyclopedia of Type Strains, Phase IV (KMG-IV): sequencing the most valuable type-strain genomes for metagenomic binning, comparative biology and taxonomic classification.</title>
        <authorList>
            <person name="Goeker M."/>
        </authorList>
    </citation>
    <scope>NUCLEOTIDE SEQUENCE [LARGE SCALE GENOMIC DNA]</scope>
    <source>
        <strain evidence="13 14">DSM 22071</strain>
    </source>
</reference>
<dbReference type="InterPro" id="IPR020568">
    <property type="entry name" value="Ribosomal_Su5_D2-typ_SF"/>
</dbReference>
<comment type="catalytic activity">
    <reaction evidence="11 12">
        <text>a UDP-3-O-[(3R)-3-hydroxyacyl]-N-acetyl-alpha-D-glucosamine + H2O = a UDP-3-O-[(3R)-3-hydroxyacyl]-alpha-D-glucosamine + acetate</text>
        <dbReference type="Rhea" id="RHEA:67816"/>
        <dbReference type="ChEBI" id="CHEBI:15377"/>
        <dbReference type="ChEBI" id="CHEBI:30089"/>
        <dbReference type="ChEBI" id="CHEBI:137740"/>
        <dbReference type="ChEBI" id="CHEBI:173225"/>
        <dbReference type="EC" id="3.5.1.108"/>
    </reaction>
</comment>
<dbReference type="Pfam" id="PF03331">
    <property type="entry name" value="LpxC"/>
    <property type="match status" value="1"/>
</dbReference>
<evidence type="ECO:0000256" key="5">
    <source>
        <dbReference type="ARBA" id="ARBA00022516"/>
    </source>
</evidence>
<dbReference type="EC" id="3.5.1.108" evidence="4 12"/>
<keyword evidence="6 12" id="KW-0441">Lipid A biosynthesis</keyword>
<dbReference type="EMBL" id="JACHID010000005">
    <property type="protein sequence ID" value="MBB5021793.1"/>
    <property type="molecule type" value="Genomic_DNA"/>
</dbReference>
<comment type="function">
    <text evidence="2 12">Catalyzes the hydrolysis of UDP-3-O-myristoyl-N-acetylglucosamine to form UDP-3-O-myristoylglucosamine and acetate, the committed step in lipid A biosynthesis.</text>
</comment>
<comment type="caution">
    <text evidence="13">The sequence shown here is derived from an EMBL/GenBank/DDBJ whole genome shotgun (WGS) entry which is preliminary data.</text>
</comment>
<protein>
    <recommendedName>
        <fullName evidence="4 12">UDP-3-O-acyl-N-acetylglucosamine deacetylase</fullName>
        <shortName evidence="12">UDP-3-O-acyl-GlcNAc deacetylase</shortName>
        <ecNumber evidence="4 12">3.5.1.108</ecNumber>
    </recommendedName>
    <alternativeName>
        <fullName evidence="12">UDP-3-O-[R-3-hydroxymyristoyl]-N-acetylglucosamine deacetylase</fullName>
    </alternativeName>
</protein>
<sequence length="293" mass="32271">MTAMQQTLFSPVSVYGVGLHSGSQVRIHIYPERQNAGIYFVRTDVAPPVVIPASCEYVVATKLATTLGRGEHQVSTVEHLMAAFYAMGIDNARVEIDGPEVPVLDGSSASFTMLMKDAGIVKQDAPRRELIITRPISIVDGDRFIKMLPASGYEIDFTIEFDHKLLSSQQATYAIDQETFEREISRSRTFAFKRDVDYLRSIGLAKGGSLENAVVIDDYKVMNVHGLRYKDEFVRHKILDCVGDLALCGARIRGKVVASKSGHELNNRLCRTMVAQEMGADACRVGLAAISLP</sequence>
<keyword evidence="14" id="KW-1185">Reference proteome</keyword>
<evidence type="ECO:0000256" key="7">
    <source>
        <dbReference type="ARBA" id="ARBA00022723"/>
    </source>
</evidence>
<evidence type="ECO:0000256" key="12">
    <source>
        <dbReference type="HAMAP-Rule" id="MF_00388"/>
    </source>
</evidence>
<keyword evidence="7 12" id="KW-0479">Metal-binding</keyword>
<dbReference type="GO" id="GO:0009245">
    <property type="term" value="P:lipid A biosynthetic process"/>
    <property type="evidence" value="ECO:0007669"/>
    <property type="project" value="UniProtKB-UniRule"/>
</dbReference>
<keyword evidence="9 12" id="KW-0862">Zinc</keyword>
<dbReference type="UniPathway" id="UPA00359">
    <property type="reaction ID" value="UER00478"/>
</dbReference>
<dbReference type="InterPro" id="IPR011334">
    <property type="entry name" value="UDP-acyl_GlcNac_deAcase_C"/>
</dbReference>
<keyword evidence="8 12" id="KW-0378">Hydrolase</keyword>
<evidence type="ECO:0000256" key="3">
    <source>
        <dbReference type="ARBA" id="ARBA00005002"/>
    </source>
</evidence>
<evidence type="ECO:0000256" key="8">
    <source>
        <dbReference type="ARBA" id="ARBA00022801"/>
    </source>
</evidence>
<dbReference type="InterPro" id="IPR015870">
    <property type="entry name" value="UDP-acyl_N-AcGlcN_deAcase_N"/>
</dbReference>
<name>A0A7W7Y484_9BACT</name>
<proteinExistence type="inferred from homology"/>
<accession>A0A7W7Y484</accession>